<dbReference type="CDD" id="cd23414">
    <property type="entry name" value="beta-trefoil_Ricin_CdtA"/>
    <property type="match status" value="1"/>
</dbReference>
<evidence type="ECO:0000313" key="12">
    <source>
        <dbReference type="EMBL" id="EBU8136905.1"/>
    </source>
</evidence>
<dbReference type="SUPFAM" id="SSF50370">
    <property type="entry name" value="Ricin B-like lectins"/>
    <property type="match status" value="1"/>
</dbReference>
<keyword evidence="7" id="KW-0472">Membrane</keyword>
<keyword evidence="3" id="KW-0800">Toxin</keyword>
<dbReference type="PRINTS" id="PR01387">
    <property type="entry name" value="CDTOXINA"/>
</dbReference>
<dbReference type="GO" id="GO:0009279">
    <property type="term" value="C:cell outer membrane"/>
    <property type="evidence" value="ECO:0007669"/>
    <property type="project" value="UniProtKB-SubCell"/>
</dbReference>
<evidence type="ECO:0000256" key="8">
    <source>
        <dbReference type="ARBA" id="ARBA00023139"/>
    </source>
</evidence>
<keyword evidence="6" id="KW-0843">Virulence</keyword>
<comment type="caution">
    <text evidence="12">The sequence shown here is derived from an EMBL/GenBank/DDBJ whole genome shotgun (WGS) entry which is preliminary data.</text>
</comment>
<evidence type="ECO:0000256" key="7">
    <source>
        <dbReference type="ARBA" id="ARBA00023136"/>
    </source>
</evidence>
<evidence type="ECO:0000256" key="4">
    <source>
        <dbReference type="ARBA" id="ARBA00022729"/>
    </source>
</evidence>
<keyword evidence="10" id="KW-0449">Lipoprotein</keyword>
<protein>
    <recommendedName>
        <fullName evidence="2">Cytolethal distending toxin subunit A</fullName>
    </recommendedName>
</protein>
<keyword evidence="8" id="KW-0564">Palmitate</keyword>
<dbReference type="PROSITE" id="PS50231">
    <property type="entry name" value="RICIN_B_LECTIN"/>
    <property type="match status" value="1"/>
</dbReference>
<dbReference type="InterPro" id="IPR015957">
    <property type="entry name" value="CDtoxinA"/>
</dbReference>
<feature type="compositionally biased region" description="Polar residues" evidence="11">
    <location>
        <begin position="33"/>
        <end position="45"/>
    </location>
</feature>
<dbReference type="InterPro" id="IPR003558">
    <property type="entry name" value="CDtoxinA/C"/>
</dbReference>
<name>A0A5V7PAQ7_SALET</name>
<evidence type="ECO:0000256" key="1">
    <source>
        <dbReference type="ARBA" id="ARBA00004459"/>
    </source>
</evidence>
<keyword evidence="4" id="KW-0732">Signal</keyword>
<keyword evidence="9" id="KW-0998">Cell outer membrane</keyword>
<evidence type="ECO:0000256" key="10">
    <source>
        <dbReference type="ARBA" id="ARBA00023288"/>
    </source>
</evidence>
<feature type="region of interest" description="Disordered" evidence="11">
    <location>
        <begin position="33"/>
        <end position="58"/>
    </location>
</feature>
<dbReference type="InterPro" id="IPR035992">
    <property type="entry name" value="Ricin_B-like_lectins"/>
</dbReference>
<accession>A0A5V7PAQ7</accession>
<dbReference type="AlphaFoldDB" id="A0A5V7PAQ7"/>
<dbReference type="Gene3D" id="2.80.10.50">
    <property type="match status" value="1"/>
</dbReference>
<evidence type="ECO:0000256" key="11">
    <source>
        <dbReference type="SAM" id="MobiDB-lite"/>
    </source>
</evidence>
<reference evidence="12" key="1">
    <citation type="submission" date="2018-05" db="EMBL/GenBank/DDBJ databases">
        <authorList>
            <person name="Ashton P.M."/>
            <person name="Dallman T."/>
            <person name="Nair S."/>
            <person name="De Pinna E."/>
            <person name="Peters T."/>
            <person name="Grant K."/>
        </authorList>
    </citation>
    <scope>NUCLEOTIDE SEQUENCE [LARGE SCALE GENOMIC DNA]</scope>
    <source>
        <strain evidence="12">127535</strain>
    </source>
</reference>
<dbReference type="Pfam" id="PF03498">
    <property type="entry name" value="CDtoxinA"/>
    <property type="match status" value="1"/>
</dbReference>
<evidence type="ECO:0000256" key="2">
    <source>
        <dbReference type="ARBA" id="ARBA00016112"/>
    </source>
</evidence>
<dbReference type="EMBL" id="AAHDIV010000055">
    <property type="protein sequence ID" value="EBU8136905.1"/>
    <property type="molecule type" value="Genomic_DNA"/>
</dbReference>
<evidence type="ECO:0000256" key="3">
    <source>
        <dbReference type="ARBA" id="ARBA00022656"/>
    </source>
</evidence>
<proteinExistence type="predicted"/>
<dbReference type="Proteomes" id="UP000839895">
    <property type="component" value="Unassembled WGS sequence"/>
</dbReference>
<dbReference type="GO" id="GO:0090729">
    <property type="term" value="F:toxin activity"/>
    <property type="evidence" value="ECO:0007669"/>
    <property type="project" value="UniProtKB-KW"/>
</dbReference>
<dbReference type="GO" id="GO:0030246">
    <property type="term" value="F:carbohydrate binding"/>
    <property type="evidence" value="ECO:0007669"/>
    <property type="project" value="UniProtKB-KW"/>
</dbReference>
<evidence type="ECO:0000256" key="9">
    <source>
        <dbReference type="ARBA" id="ARBA00023237"/>
    </source>
</evidence>
<evidence type="ECO:0000256" key="6">
    <source>
        <dbReference type="ARBA" id="ARBA00023026"/>
    </source>
</evidence>
<sequence>MKNSGYSTYIISTLTLFCLIGCSSSPPLSHITVQPPSVTETSTGSGVDPVPPALPLPEKTDRSQRIQASLFTQDQKLPLTLMAQNGRVLTVWALAVGNWLWAYGPSSSASFGGIRNWNIEPASVSGTFRFVNTVTGSCITAYKNGLIHDRCNNNSRTQEFTVIPATNGGFFIKSLSQGRCVRYDIITSTVYSTVYMSVCPAPGMSNYDQIWYLAPALTDSTAE</sequence>
<evidence type="ECO:0000256" key="5">
    <source>
        <dbReference type="ARBA" id="ARBA00022734"/>
    </source>
</evidence>
<comment type="subcellular location">
    <subcellularLocation>
        <location evidence="1">Cell outer membrane</location>
        <topology evidence="1">Lipid-anchor</topology>
    </subcellularLocation>
</comment>
<gene>
    <name evidence="12" type="ORF">DLM27_25190</name>
</gene>
<organism evidence="12">
    <name type="scientific">Salmonella enterica subsp. enterica serovar Poona</name>
    <dbReference type="NCBI Taxonomy" id="436295"/>
    <lineage>
        <taxon>Bacteria</taxon>
        <taxon>Pseudomonadati</taxon>
        <taxon>Pseudomonadota</taxon>
        <taxon>Gammaproteobacteria</taxon>
        <taxon>Enterobacterales</taxon>
        <taxon>Enterobacteriaceae</taxon>
        <taxon>Salmonella</taxon>
    </lineage>
</organism>
<keyword evidence="5" id="KW-0430">Lectin</keyword>